<evidence type="ECO:0000256" key="4">
    <source>
        <dbReference type="ARBA" id="ARBA00047353"/>
    </source>
</evidence>
<dbReference type="AlphaFoldDB" id="A0A7E5X0I3"/>
<dbReference type="FunFam" id="3.40.1180.10:FF:000005">
    <property type="entry name" value="Alkyl transferase"/>
    <property type="match status" value="1"/>
</dbReference>
<name>A0A7E5X0I3_TRINI</name>
<feature type="coiled-coil region" evidence="6">
    <location>
        <begin position="98"/>
        <end position="125"/>
    </location>
</feature>
<keyword evidence="6" id="KW-0175">Coiled coil</keyword>
<dbReference type="KEGG" id="tnl:113507305"/>
<keyword evidence="7" id="KW-1185">Reference proteome</keyword>
<evidence type="ECO:0000256" key="5">
    <source>
        <dbReference type="RuleBase" id="RU363018"/>
    </source>
</evidence>
<dbReference type="PROSITE" id="PS01066">
    <property type="entry name" value="UPP_SYNTHASE"/>
    <property type="match status" value="1"/>
</dbReference>
<evidence type="ECO:0000256" key="1">
    <source>
        <dbReference type="ARBA" id="ARBA00005432"/>
    </source>
</evidence>
<dbReference type="InParanoid" id="A0A7E5X0I3"/>
<dbReference type="InterPro" id="IPR001441">
    <property type="entry name" value="UPP_synth-like"/>
</dbReference>
<dbReference type="PANTHER" id="PTHR10291:SF43">
    <property type="entry name" value="DEHYDRODOLICHYL DIPHOSPHATE SYNTHASE COMPLEX SUBUNIT DHDDS"/>
    <property type="match status" value="1"/>
</dbReference>
<evidence type="ECO:0000313" key="7">
    <source>
        <dbReference type="Proteomes" id="UP000322000"/>
    </source>
</evidence>
<keyword evidence="3" id="KW-0460">Magnesium</keyword>
<proteinExistence type="inferred from homology"/>
<organism evidence="7 8">
    <name type="scientific">Trichoplusia ni</name>
    <name type="common">Cabbage looper</name>
    <dbReference type="NCBI Taxonomy" id="7111"/>
    <lineage>
        <taxon>Eukaryota</taxon>
        <taxon>Metazoa</taxon>
        <taxon>Ecdysozoa</taxon>
        <taxon>Arthropoda</taxon>
        <taxon>Hexapoda</taxon>
        <taxon>Insecta</taxon>
        <taxon>Pterygota</taxon>
        <taxon>Neoptera</taxon>
        <taxon>Endopterygota</taxon>
        <taxon>Lepidoptera</taxon>
        <taxon>Glossata</taxon>
        <taxon>Ditrysia</taxon>
        <taxon>Noctuoidea</taxon>
        <taxon>Noctuidae</taxon>
        <taxon>Plusiinae</taxon>
        <taxon>Trichoplusia</taxon>
    </lineage>
</organism>
<evidence type="ECO:0000313" key="8">
    <source>
        <dbReference type="RefSeq" id="XP_026745972.1"/>
    </source>
</evidence>
<sequence length="300" mass="34640">MYLHKYYSWVGYEVNDVAMSWVKDNCLSFFQLFCIKVVKTGRVPQHIAFIMDGNRRYAKKNSVDTSAGHYKGFDKLSETLKWCLDLGVPEATVYAFSIENFKRNKDEVNALMDLARDKFQRLLEEIDQINEWGVRVHVAGRLSLLPKDLQALVSKAMLVTRNNNKLRLNIAYAYTGRDEISRAASHIVDGVKNNEISPEDIDDELVSQTLELGEAELLVRTSGEVRLSDFMLWQVSNTVLYFTEVLWPEFTIWNLLAAIIHFQRNAPPPKMKSSVSDKAQLFLDNLENHRHQQLEKYVNC</sequence>
<dbReference type="GO" id="GO:0016094">
    <property type="term" value="P:polyprenol biosynthetic process"/>
    <property type="evidence" value="ECO:0007669"/>
    <property type="project" value="TreeGrafter"/>
</dbReference>
<keyword evidence="2 5" id="KW-0808">Transferase</keyword>
<evidence type="ECO:0000256" key="2">
    <source>
        <dbReference type="ARBA" id="ARBA00022679"/>
    </source>
</evidence>
<evidence type="ECO:0000256" key="6">
    <source>
        <dbReference type="SAM" id="Coils"/>
    </source>
</evidence>
<dbReference type="GO" id="GO:1904423">
    <property type="term" value="C:dehydrodolichyl diphosphate synthase complex"/>
    <property type="evidence" value="ECO:0007669"/>
    <property type="project" value="TreeGrafter"/>
</dbReference>
<dbReference type="Gene3D" id="3.40.1180.10">
    <property type="entry name" value="Decaprenyl diphosphate synthase-like"/>
    <property type="match status" value="1"/>
</dbReference>
<dbReference type="CTD" id="79947"/>
<dbReference type="GO" id="GO:0045547">
    <property type="term" value="F:ditrans,polycis-polyprenyl diphosphate synthase [(2E,6E)-farnesyl diphosphate specific] activity"/>
    <property type="evidence" value="ECO:0007669"/>
    <property type="project" value="UniProtKB-EC"/>
</dbReference>
<evidence type="ECO:0000256" key="3">
    <source>
        <dbReference type="ARBA" id="ARBA00022842"/>
    </source>
</evidence>
<dbReference type="Pfam" id="PF01255">
    <property type="entry name" value="Prenyltransf"/>
    <property type="match status" value="1"/>
</dbReference>
<dbReference type="PANTHER" id="PTHR10291">
    <property type="entry name" value="DEHYDRODOLICHYL DIPHOSPHATE SYNTHASE FAMILY MEMBER"/>
    <property type="match status" value="1"/>
</dbReference>
<dbReference type="CDD" id="cd00475">
    <property type="entry name" value="Cis_IPPS"/>
    <property type="match status" value="1"/>
</dbReference>
<dbReference type="InterPro" id="IPR018520">
    <property type="entry name" value="UPP_synth-like_CS"/>
</dbReference>
<dbReference type="SUPFAM" id="SSF64005">
    <property type="entry name" value="Undecaprenyl diphosphate synthase"/>
    <property type="match status" value="1"/>
</dbReference>
<dbReference type="HAMAP" id="MF_01139">
    <property type="entry name" value="ISPT"/>
    <property type="match status" value="1"/>
</dbReference>
<comment type="similarity">
    <text evidence="1 5">Belongs to the UPP synthase family.</text>
</comment>
<gene>
    <name evidence="8" type="primary">LOC113507305</name>
</gene>
<dbReference type="FunCoup" id="A0A7E5X0I3">
    <property type="interactions" value="1145"/>
</dbReference>
<dbReference type="GO" id="GO:0005783">
    <property type="term" value="C:endoplasmic reticulum"/>
    <property type="evidence" value="ECO:0007669"/>
    <property type="project" value="TreeGrafter"/>
</dbReference>
<dbReference type="GeneID" id="113507305"/>
<dbReference type="OrthoDB" id="4173905at2759"/>
<dbReference type="InterPro" id="IPR036424">
    <property type="entry name" value="UPP_synth-like_sf"/>
</dbReference>
<dbReference type="EC" id="2.5.1.-" evidence="5"/>
<comment type="catalytic activity">
    <reaction evidence="4">
        <text>n isopentenyl diphosphate + (2E,6E)-farnesyl diphosphate = a di-trans,poly-cis-polyprenyl diphosphate + n diphosphate</text>
        <dbReference type="Rhea" id="RHEA:53008"/>
        <dbReference type="Rhea" id="RHEA-COMP:19494"/>
        <dbReference type="ChEBI" id="CHEBI:33019"/>
        <dbReference type="ChEBI" id="CHEBI:128769"/>
        <dbReference type="ChEBI" id="CHEBI:136960"/>
        <dbReference type="ChEBI" id="CHEBI:175763"/>
        <dbReference type="EC" id="2.5.1.87"/>
    </reaction>
</comment>
<dbReference type="Proteomes" id="UP000322000">
    <property type="component" value="Chromosome 2"/>
</dbReference>
<reference evidence="8" key="1">
    <citation type="submission" date="2025-08" db="UniProtKB">
        <authorList>
            <consortium name="RefSeq"/>
        </authorList>
    </citation>
    <scope>IDENTIFICATION</scope>
</reference>
<accession>A0A7E5X0I3</accession>
<dbReference type="NCBIfam" id="TIGR00055">
    <property type="entry name" value="uppS"/>
    <property type="match status" value="1"/>
</dbReference>
<protein>
    <recommendedName>
        <fullName evidence="5">Alkyl transferase</fullName>
        <ecNumber evidence="5">2.5.1.-</ecNumber>
    </recommendedName>
</protein>
<dbReference type="RefSeq" id="XP_026745972.1">
    <property type="nucleotide sequence ID" value="XM_026890171.1"/>
</dbReference>